<feature type="compositionally biased region" description="Acidic residues" evidence="1">
    <location>
        <begin position="379"/>
        <end position="388"/>
    </location>
</feature>
<dbReference type="GO" id="GO:0042073">
    <property type="term" value="P:intraciliary transport"/>
    <property type="evidence" value="ECO:0007669"/>
    <property type="project" value="InterPro"/>
</dbReference>
<feature type="compositionally biased region" description="Basic and acidic residues" evidence="1">
    <location>
        <begin position="222"/>
        <end position="232"/>
    </location>
</feature>
<dbReference type="STRING" id="6689.A0A423UAA2"/>
<dbReference type="InterPro" id="IPR042505">
    <property type="entry name" value="DYNC2I1"/>
</dbReference>
<dbReference type="SMART" id="SM00320">
    <property type="entry name" value="WD40"/>
    <property type="match status" value="3"/>
</dbReference>
<feature type="compositionally biased region" description="Basic and acidic residues" evidence="1">
    <location>
        <begin position="119"/>
        <end position="150"/>
    </location>
</feature>
<evidence type="ECO:0000313" key="2">
    <source>
        <dbReference type="EMBL" id="ROT85651.1"/>
    </source>
</evidence>
<dbReference type="OrthoDB" id="2162425at2759"/>
<dbReference type="SUPFAM" id="SSF50978">
    <property type="entry name" value="WD40 repeat-like"/>
    <property type="match status" value="1"/>
</dbReference>
<keyword evidence="3" id="KW-1185">Reference proteome</keyword>
<dbReference type="Proteomes" id="UP000283509">
    <property type="component" value="Unassembled WGS sequence"/>
</dbReference>
<gene>
    <name evidence="2" type="ORF">C7M84_009720</name>
</gene>
<evidence type="ECO:0000256" key="1">
    <source>
        <dbReference type="SAM" id="MobiDB-lite"/>
    </source>
</evidence>
<feature type="compositionally biased region" description="Acidic residues" evidence="1">
    <location>
        <begin position="348"/>
        <end position="357"/>
    </location>
</feature>
<reference evidence="2 3" key="1">
    <citation type="submission" date="2018-04" db="EMBL/GenBank/DDBJ databases">
        <authorList>
            <person name="Zhang X."/>
            <person name="Yuan J."/>
            <person name="Li F."/>
            <person name="Xiang J."/>
        </authorList>
    </citation>
    <scope>NUCLEOTIDE SEQUENCE [LARGE SCALE GENOMIC DNA]</scope>
    <source>
        <tissue evidence="2">Muscle</tissue>
    </source>
</reference>
<feature type="compositionally biased region" description="Low complexity" evidence="1">
    <location>
        <begin position="49"/>
        <end position="103"/>
    </location>
</feature>
<feature type="region of interest" description="Disordered" evidence="1">
    <location>
        <begin position="43"/>
        <end position="357"/>
    </location>
</feature>
<protein>
    <submittedName>
        <fullName evidence="2">WD repeat-containing protein 60</fullName>
    </submittedName>
</protein>
<dbReference type="PANTHER" id="PTHR16022:SF0">
    <property type="entry name" value="CYTOPLASMIC DYNEIN 2 INTERMEDIATE CHAIN 1"/>
    <property type="match status" value="1"/>
</dbReference>
<dbReference type="AlphaFoldDB" id="A0A423UAA2"/>
<dbReference type="InterPro" id="IPR001680">
    <property type="entry name" value="WD40_rpt"/>
</dbReference>
<feature type="compositionally biased region" description="Basic and acidic residues" evidence="1">
    <location>
        <begin position="239"/>
        <end position="280"/>
    </location>
</feature>
<feature type="compositionally biased region" description="Polar residues" evidence="1">
    <location>
        <begin position="311"/>
        <end position="330"/>
    </location>
</feature>
<feature type="region of interest" description="Disordered" evidence="1">
    <location>
        <begin position="379"/>
        <end position="403"/>
    </location>
</feature>
<dbReference type="PANTHER" id="PTHR16022">
    <property type="entry name" value="WD REPEAT DOMAIN 60"/>
    <property type="match status" value="1"/>
</dbReference>
<feature type="compositionally biased region" description="Basic and acidic residues" evidence="1">
    <location>
        <begin position="188"/>
        <end position="203"/>
    </location>
</feature>
<dbReference type="GO" id="GO:0005868">
    <property type="term" value="C:cytoplasmic dynein complex"/>
    <property type="evidence" value="ECO:0007669"/>
    <property type="project" value="InterPro"/>
</dbReference>
<dbReference type="Gene3D" id="2.130.10.10">
    <property type="entry name" value="YVTN repeat-like/Quinoprotein amine dehydrogenase"/>
    <property type="match status" value="2"/>
</dbReference>
<evidence type="ECO:0000313" key="3">
    <source>
        <dbReference type="Proteomes" id="UP000283509"/>
    </source>
</evidence>
<organism evidence="2 3">
    <name type="scientific">Penaeus vannamei</name>
    <name type="common">Whiteleg shrimp</name>
    <name type="synonym">Litopenaeus vannamei</name>
    <dbReference type="NCBI Taxonomy" id="6689"/>
    <lineage>
        <taxon>Eukaryota</taxon>
        <taxon>Metazoa</taxon>
        <taxon>Ecdysozoa</taxon>
        <taxon>Arthropoda</taxon>
        <taxon>Crustacea</taxon>
        <taxon>Multicrustacea</taxon>
        <taxon>Malacostraca</taxon>
        <taxon>Eumalacostraca</taxon>
        <taxon>Eucarida</taxon>
        <taxon>Decapoda</taxon>
        <taxon>Dendrobranchiata</taxon>
        <taxon>Penaeoidea</taxon>
        <taxon>Penaeidae</taxon>
        <taxon>Penaeus</taxon>
    </lineage>
</organism>
<proteinExistence type="predicted"/>
<name>A0A423UAA2_PENVA</name>
<comment type="caution">
    <text evidence="2">The sequence shown here is derived from an EMBL/GenBank/DDBJ whole genome shotgun (WGS) entry which is preliminary data.</text>
</comment>
<reference evidence="2 3" key="2">
    <citation type="submission" date="2019-01" db="EMBL/GenBank/DDBJ databases">
        <title>The decoding of complex shrimp genome reveals the adaptation for benthos swimmer, frequently molting mechanism and breeding impact on genome.</title>
        <authorList>
            <person name="Sun Y."/>
            <person name="Gao Y."/>
            <person name="Yu Y."/>
        </authorList>
    </citation>
    <scope>NUCLEOTIDE SEQUENCE [LARGE SCALE GENOMIC DNA]</scope>
    <source>
        <tissue evidence="2">Muscle</tissue>
    </source>
</reference>
<dbReference type="EMBL" id="QCYY01000223">
    <property type="protein sequence ID" value="ROT85651.1"/>
    <property type="molecule type" value="Genomic_DNA"/>
</dbReference>
<feature type="compositionally biased region" description="Low complexity" evidence="1">
    <location>
        <begin position="151"/>
        <end position="160"/>
    </location>
</feature>
<dbReference type="GO" id="GO:0045503">
    <property type="term" value="F:dynein light chain binding"/>
    <property type="evidence" value="ECO:0007669"/>
    <property type="project" value="InterPro"/>
</dbReference>
<sequence length="1043" mass="113498">MTGHSSVCFGYRRQTLQLSEGSVCVSSSATRGEECPCFIAVRDEGESQTPASTSRTPASSSKTPATKSSSSRAPPTRSSSKPPSDSSRTPKTAASTSSKSRSSSKLDEKPSASNARPPRPSDKDGSSRRPGDSRSPSKADRESRRGEKAASKSSSGSSSRTSKDPDRSRDEKRRSDPKSSERSSTSKSQKDTSVRKERDKGDSVKSSSRSRRSNDEDSASAAKDRGKGDHAKSSSRSKRSADSEPPSEKAPKEHKEKSKERIKSSKSDRIKSSRTKERSPSEQQDSGVDDVNLKGPVISQNGLGPDMDAVDQNQNSLETMESGISLSSPRDLSEVDVEESISSKMVEVDEMQDADLDDEDEAMIDNEESFLDMEVSFDEPDMDEEPEPDTLPAQDEEPKIEPALETYPTVKPAEAPNQRPKTSRSFVNFAVAKKKQAAAQLSSKMSTRGQKLLNMIQLDTVTVELLTLSPVSYEAYISSFGHSNRQQVSIQTNEDALSEEVQTDEILKRDKWTQKPVHISIGKDEKLPEPEDYLGVGGDMDPIGFTESSTSNTARLTSFLTSASQVMLALLEEELVWELENTKKTNDVETTSDGLGFSHPPVPMGSSVQSLLEGRPSPFVQFCNSEPMMLLSGHGFRNVEEESEDEAKLNESSLICVWWVQEPSRPQHLLSSRSVPTSATFSPGRPSLVLAGLEDGSLAAWDLREPVTLHTQFIEIDGVMWKVRVPSFVTACNEVGDGEGSKIVSIQAVVTLSRDGRVTWWVVVRVPLVSAVGDILGGKKSGINITKSNSAVVSPHLGASPWSRIALNRSATISVATTLYGEEVLSDAVLCHDLRLDASDPSQLYVATVSGAVAHCSRHSSRMHPRAYLPEIEPGCEALCLALCPHDHRYILVGGSDGVVRLHSTASERPLTSWQSSPDCVPVVDLQWSPARPCVFYVLDANARLHIWDLSAGDIFPVLTVETGGLVGGVLSSFHIAPTKTTSHHPLHGVFANDQGELVLRQEKVYEQEYHLGREASTSSHLSSPLSKIWLARLPPNTHVAQF</sequence>
<dbReference type="InterPro" id="IPR015943">
    <property type="entry name" value="WD40/YVTN_repeat-like_dom_sf"/>
</dbReference>
<accession>A0A423UAA2</accession>
<dbReference type="InterPro" id="IPR036322">
    <property type="entry name" value="WD40_repeat_dom_sf"/>
</dbReference>
<dbReference type="GO" id="GO:0005929">
    <property type="term" value="C:cilium"/>
    <property type="evidence" value="ECO:0007669"/>
    <property type="project" value="GOC"/>
</dbReference>
<feature type="compositionally biased region" description="Basic and acidic residues" evidence="1">
    <location>
        <begin position="161"/>
        <end position="181"/>
    </location>
</feature>
<feature type="region of interest" description="Disordered" evidence="1">
    <location>
        <begin position="590"/>
        <end position="610"/>
    </location>
</feature>
<dbReference type="GO" id="GO:0045504">
    <property type="term" value="F:dynein heavy chain binding"/>
    <property type="evidence" value="ECO:0007669"/>
    <property type="project" value="InterPro"/>
</dbReference>